<dbReference type="InterPro" id="IPR036046">
    <property type="entry name" value="Acylphosphatase-like_dom_sf"/>
</dbReference>
<reference evidence="8" key="1">
    <citation type="journal article" date="2023" name="Int. J. Syst. Evol. Microbiol.">
        <title>Sinisalibacter aestuarii sp. nov., isolated from estuarine sediment of the Arakawa River.</title>
        <authorList>
            <person name="Arafat S.T."/>
            <person name="Hirano S."/>
            <person name="Sato A."/>
            <person name="Takeuchi K."/>
            <person name="Yasuda T."/>
            <person name="Terahara T."/>
            <person name="Hamada M."/>
            <person name="Kobayashi T."/>
        </authorList>
    </citation>
    <scope>NUCLEOTIDE SEQUENCE</scope>
    <source>
        <strain evidence="8">B-399</strain>
    </source>
</reference>
<dbReference type="RefSeq" id="WP_281842099.1">
    <property type="nucleotide sequence ID" value="NZ_BROH01000005.1"/>
</dbReference>
<evidence type="ECO:0000313" key="8">
    <source>
        <dbReference type="EMBL" id="GKY88072.1"/>
    </source>
</evidence>
<dbReference type="EMBL" id="BROH01000005">
    <property type="protein sequence ID" value="GKY88072.1"/>
    <property type="molecule type" value="Genomic_DNA"/>
</dbReference>
<evidence type="ECO:0000256" key="5">
    <source>
        <dbReference type="RuleBase" id="RU000553"/>
    </source>
</evidence>
<evidence type="ECO:0000256" key="2">
    <source>
        <dbReference type="ARBA" id="ARBA00012150"/>
    </source>
</evidence>
<proteinExistence type="inferred from homology"/>
<evidence type="ECO:0000259" key="7">
    <source>
        <dbReference type="PROSITE" id="PS51160"/>
    </source>
</evidence>
<evidence type="ECO:0000256" key="6">
    <source>
        <dbReference type="RuleBase" id="RU004168"/>
    </source>
</evidence>
<feature type="active site" evidence="4">
    <location>
        <position position="41"/>
    </location>
</feature>
<accession>A0ABQ5LVD5</accession>
<dbReference type="InterPro" id="IPR001792">
    <property type="entry name" value="Acylphosphatase-like_dom"/>
</dbReference>
<feature type="domain" description="Acylphosphatase-like" evidence="7">
    <location>
        <begin position="8"/>
        <end position="95"/>
    </location>
</feature>
<dbReference type="Proteomes" id="UP001144205">
    <property type="component" value="Unassembled WGS sequence"/>
</dbReference>
<dbReference type="PROSITE" id="PS00150">
    <property type="entry name" value="ACYLPHOSPHATASE_1"/>
    <property type="match status" value="1"/>
</dbReference>
<comment type="catalytic activity">
    <reaction evidence="3 4 5">
        <text>an acyl phosphate + H2O = a carboxylate + phosphate + H(+)</text>
        <dbReference type="Rhea" id="RHEA:14965"/>
        <dbReference type="ChEBI" id="CHEBI:15377"/>
        <dbReference type="ChEBI" id="CHEBI:15378"/>
        <dbReference type="ChEBI" id="CHEBI:29067"/>
        <dbReference type="ChEBI" id="CHEBI:43474"/>
        <dbReference type="ChEBI" id="CHEBI:59918"/>
        <dbReference type="EC" id="3.6.1.7"/>
    </reaction>
</comment>
<dbReference type="PROSITE" id="PS00151">
    <property type="entry name" value="ACYLPHOSPHATASE_2"/>
    <property type="match status" value="1"/>
</dbReference>
<dbReference type="PANTHER" id="PTHR47268:SF4">
    <property type="entry name" value="ACYLPHOSPHATASE"/>
    <property type="match status" value="1"/>
</dbReference>
<dbReference type="Pfam" id="PF00708">
    <property type="entry name" value="Acylphosphatase"/>
    <property type="match status" value="1"/>
</dbReference>
<sequence>MEGLADTALRAHVEGRVQGVAFRAWTKGRARALGLTGWVRNEADGSVSALIAGDTESVAQMVRALHDGPIHARVTRVTTERADPAEAPPDFRVIY</sequence>
<dbReference type="PRINTS" id="PR00112">
    <property type="entry name" value="ACYLPHPHTASE"/>
</dbReference>
<evidence type="ECO:0000313" key="9">
    <source>
        <dbReference type="Proteomes" id="UP001144205"/>
    </source>
</evidence>
<gene>
    <name evidence="8" type="ORF">STA1M1_19410</name>
</gene>
<name>A0ABQ5LVD5_9RHOB</name>
<dbReference type="PROSITE" id="PS51160">
    <property type="entry name" value="ACYLPHOSPHATASE_3"/>
    <property type="match status" value="1"/>
</dbReference>
<keyword evidence="4 5" id="KW-0378">Hydrolase</keyword>
<organism evidence="8 9">
    <name type="scientific">Sinisalibacter aestuarii</name>
    <dbReference type="NCBI Taxonomy" id="2949426"/>
    <lineage>
        <taxon>Bacteria</taxon>
        <taxon>Pseudomonadati</taxon>
        <taxon>Pseudomonadota</taxon>
        <taxon>Alphaproteobacteria</taxon>
        <taxon>Rhodobacterales</taxon>
        <taxon>Roseobacteraceae</taxon>
        <taxon>Sinisalibacter</taxon>
    </lineage>
</organism>
<keyword evidence="9" id="KW-1185">Reference proteome</keyword>
<evidence type="ECO:0000256" key="1">
    <source>
        <dbReference type="ARBA" id="ARBA00005614"/>
    </source>
</evidence>
<dbReference type="SUPFAM" id="SSF54975">
    <property type="entry name" value="Acylphosphatase/BLUF domain-like"/>
    <property type="match status" value="1"/>
</dbReference>
<dbReference type="NCBIfam" id="NF010999">
    <property type="entry name" value="PRK14425.1"/>
    <property type="match status" value="1"/>
</dbReference>
<protein>
    <recommendedName>
        <fullName evidence="2 4">Acylphosphatase</fullName>
        <ecNumber evidence="2 4">3.6.1.7</ecNumber>
    </recommendedName>
</protein>
<dbReference type="Gene3D" id="3.30.70.100">
    <property type="match status" value="1"/>
</dbReference>
<dbReference type="PANTHER" id="PTHR47268">
    <property type="entry name" value="ACYLPHOSPHATASE"/>
    <property type="match status" value="1"/>
</dbReference>
<feature type="active site" evidence="4">
    <location>
        <position position="23"/>
    </location>
</feature>
<dbReference type="EC" id="3.6.1.7" evidence="2 4"/>
<evidence type="ECO:0000256" key="4">
    <source>
        <dbReference type="PROSITE-ProRule" id="PRU00520"/>
    </source>
</evidence>
<dbReference type="InterPro" id="IPR020456">
    <property type="entry name" value="Acylphosphatase"/>
</dbReference>
<dbReference type="InterPro" id="IPR017968">
    <property type="entry name" value="Acylphosphatase_CS"/>
</dbReference>
<comment type="similarity">
    <text evidence="1 6">Belongs to the acylphosphatase family.</text>
</comment>
<comment type="caution">
    <text evidence="8">The sequence shown here is derived from an EMBL/GenBank/DDBJ whole genome shotgun (WGS) entry which is preliminary data.</text>
</comment>
<evidence type="ECO:0000256" key="3">
    <source>
        <dbReference type="ARBA" id="ARBA00047645"/>
    </source>
</evidence>